<organism evidence="2 3">
    <name type="scientific">Fusarium floridanum</name>
    <dbReference type="NCBI Taxonomy" id="1325733"/>
    <lineage>
        <taxon>Eukaryota</taxon>
        <taxon>Fungi</taxon>
        <taxon>Dikarya</taxon>
        <taxon>Ascomycota</taxon>
        <taxon>Pezizomycotina</taxon>
        <taxon>Sordariomycetes</taxon>
        <taxon>Hypocreomycetidae</taxon>
        <taxon>Hypocreales</taxon>
        <taxon>Nectriaceae</taxon>
        <taxon>Fusarium</taxon>
        <taxon>Fusarium solani species complex</taxon>
    </lineage>
</organism>
<comment type="caution">
    <text evidence="2">The sequence shown here is derived from an EMBL/GenBank/DDBJ whole genome shotgun (WGS) entry which is preliminary data.</text>
</comment>
<protein>
    <submittedName>
        <fullName evidence="2">Uncharacterized protein</fullName>
    </submittedName>
</protein>
<feature type="compositionally biased region" description="Polar residues" evidence="1">
    <location>
        <begin position="64"/>
        <end position="74"/>
    </location>
</feature>
<gene>
    <name evidence="2" type="ORF">CEP51_012523</name>
</gene>
<dbReference type="AlphaFoldDB" id="A0A428QSR2"/>
<name>A0A428QSR2_9HYPO</name>
<sequence>MDASNNDALFDFSQVLEPADYASLPSLDFDPSTLQSLADATNGSSLSAPQASMQALGFPDMAGNGSQQVSTSDSSPEDLKRVLQTISLRLEDLEKSVAAGNCQLNQMGFNLDRALPKLLSAVEDFQKSIESLRKSLRVFTRELVNHLLGWRVEDDDVETGLVT</sequence>
<dbReference type="Proteomes" id="UP000287972">
    <property type="component" value="Unassembled WGS sequence"/>
</dbReference>
<reference evidence="2 3" key="1">
    <citation type="submission" date="2017-06" db="EMBL/GenBank/DDBJ databases">
        <title>Comparative genomic analysis of Ambrosia Fusariam Clade fungi.</title>
        <authorList>
            <person name="Stajich J.E."/>
            <person name="Carrillo J."/>
            <person name="Kijimoto T."/>
            <person name="Eskalen A."/>
            <person name="O'Donnell K."/>
            <person name="Kasson M."/>
        </authorList>
    </citation>
    <scope>NUCLEOTIDE SEQUENCE [LARGE SCALE GENOMIC DNA]</scope>
    <source>
        <strain evidence="2 3">NRRL62606</strain>
    </source>
</reference>
<accession>A0A428QSR2</accession>
<dbReference type="EMBL" id="NKCL01000473">
    <property type="protein sequence ID" value="RSL68283.1"/>
    <property type="molecule type" value="Genomic_DNA"/>
</dbReference>
<evidence type="ECO:0000256" key="1">
    <source>
        <dbReference type="SAM" id="MobiDB-lite"/>
    </source>
</evidence>
<keyword evidence="3" id="KW-1185">Reference proteome</keyword>
<proteinExistence type="predicted"/>
<feature type="region of interest" description="Disordered" evidence="1">
    <location>
        <begin position="56"/>
        <end position="77"/>
    </location>
</feature>
<evidence type="ECO:0000313" key="3">
    <source>
        <dbReference type="Proteomes" id="UP000287972"/>
    </source>
</evidence>
<evidence type="ECO:0000313" key="2">
    <source>
        <dbReference type="EMBL" id="RSL68283.1"/>
    </source>
</evidence>